<organism evidence="1 2">
    <name type="scientific">Pleuronectes platessa</name>
    <name type="common">European plaice</name>
    <dbReference type="NCBI Taxonomy" id="8262"/>
    <lineage>
        <taxon>Eukaryota</taxon>
        <taxon>Metazoa</taxon>
        <taxon>Chordata</taxon>
        <taxon>Craniata</taxon>
        <taxon>Vertebrata</taxon>
        <taxon>Euteleostomi</taxon>
        <taxon>Actinopterygii</taxon>
        <taxon>Neopterygii</taxon>
        <taxon>Teleostei</taxon>
        <taxon>Neoteleostei</taxon>
        <taxon>Acanthomorphata</taxon>
        <taxon>Carangaria</taxon>
        <taxon>Pleuronectiformes</taxon>
        <taxon>Pleuronectoidei</taxon>
        <taxon>Pleuronectidae</taxon>
        <taxon>Pleuronectes</taxon>
    </lineage>
</organism>
<protein>
    <submittedName>
        <fullName evidence="1">Uncharacterized protein</fullName>
    </submittedName>
</protein>
<dbReference type="Proteomes" id="UP001153269">
    <property type="component" value="Unassembled WGS sequence"/>
</dbReference>
<proteinExistence type="predicted"/>
<evidence type="ECO:0000313" key="2">
    <source>
        <dbReference type="Proteomes" id="UP001153269"/>
    </source>
</evidence>
<name>A0A9N7YQU0_PLEPL</name>
<sequence>MRLLLADCPHVLHCPSSSLRTGKAQSQHPISFSLFRPKPPVKFAAQMIANIVKWGARRSFRSQTPDELRSPWWDINRGEERDMETHTPRRDEGGK</sequence>
<gene>
    <name evidence="1" type="ORF">PLEPLA_LOCUS21383</name>
</gene>
<keyword evidence="2" id="KW-1185">Reference proteome</keyword>
<dbReference type="AlphaFoldDB" id="A0A9N7YQU0"/>
<comment type="caution">
    <text evidence="1">The sequence shown here is derived from an EMBL/GenBank/DDBJ whole genome shotgun (WGS) entry which is preliminary data.</text>
</comment>
<dbReference type="EMBL" id="CADEAL010001549">
    <property type="protein sequence ID" value="CAB1433294.1"/>
    <property type="molecule type" value="Genomic_DNA"/>
</dbReference>
<accession>A0A9N7YQU0</accession>
<reference evidence="1" key="1">
    <citation type="submission" date="2020-03" db="EMBL/GenBank/DDBJ databases">
        <authorList>
            <person name="Weist P."/>
        </authorList>
    </citation>
    <scope>NUCLEOTIDE SEQUENCE</scope>
</reference>
<evidence type="ECO:0000313" key="1">
    <source>
        <dbReference type="EMBL" id="CAB1433294.1"/>
    </source>
</evidence>